<feature type="compositionally biased region" description="Low complexity" evidence="1">
    <location>
        <begin position="276"/>
        <end position="292"/>
    </location>
</feature>
<feature type="compositionally biased region" description="Basic and acidic residues" evidence="1">
    <location>
        <begin position="316"/>
        <end position="325"/>
    </location>
</feature>
<accession>A0A9P5CY56</accession>
<feature type="compositionally biased region" description="Basic residues" evidence="1">
    <location>
        <begin position="294"/>
        <end position="314"/>
    </location>
</feature>
<protein>
    <submittedName>
        <fullName evidence="2">Uncharacterized protein</fullName>
    </submittedName>
</protein>
<dbReference type="EMBL" id="JAAQVJ010000004">
    <property type="protein sequence ID" value="KAF3901106.1"/>
    <property type="molecule type" value="Genomic_DNA"/>
</dbReference>
<organism evidence="2 3">
    <name type="scientific">Trichophyton interdigitale</name>
    <dbReference type="NCBI Taxonomy" id="101480"/>
    <lineage>
        <taxon>Eukaryota</taxon>
        <taxon>Fungi</taxon>
        <taxon>Dikarya</taxon>
        <taxon>Ascomycota</taxon>
        <taxon>Pezizomycotina</taxon>
        <taxon>Eurotiomycetes</taxon>
        <taxon>Eurotiomycetidae</taxon>
        <taxon>Onygenales</taxon>
        <taxon>Arthrodermataceae</taxon>
        <taxon>Trichophyton</taxon>
    </lineage>
</organism>
<proteinExistence type="predicted"/>
<feature type="compositionally biased region" description="Basic and acidic residues" evidence="1">
    <location>
        <begin position="8"/>
        <end position="18"/>
    </location>
</feature>
<sequence>MHAVRLATVEEHIPDLQRRDKRRKTAPKQSRLRVCAVEDGDPAGSPEIKEEKQRSAACSRYQVPNELLTSCSRVCRDDLKSPKSSRASSPESSAATYAATALEKAFASFETVNSKLPTASEGLGQEDTRMGEDAEEEEQEFEFRLFSSVSTRKTADESRSTTKGHDGSGLGGVQKLRIRLRSPSPSARPLGDGGFLVPFRGWDYYFSNPELVMRAVGDTSWQRGAKDKNTSKQLDALRDTFKDTAVDGETILARAASVAWPGCHLPWRVVHIPGPKVKSVSSATPSTKSESSLSKKKKKPGKKRRIALRKRVVIKKMAEETEKEKRNRKNRERKVKRRQKEREKKAAARAAAGEGEPLALAASETAATTAGEMADKS</sequence>
<reference evidence="2" key="1">
    <citation type="submission" date="2020-03" db="EMBL/GenBank/DDBJ databases">
        <title>Whole Genome Sequence of Trichophyton interdigitale from India.</title>
        <authorList>
            <person name="Kumar P."/>
        </authorList>
    </citation>
    <scope>NUCLEOTIDE SEQUENCE</scope>
    <source>
        <strain evidence="2">UCMS-IGIB-CI14</strain>
    </source>
</reference>
<dbReference type="Pfam" id="PF09428">
    <property type="entry name" value="DUF2011"/>
    <property type="match status" value="1"/>
</dbReference>
<feature type="compositionally biased region" description="Low complexity" evidence="1">
    <location>
        <begin position="348"/>
        <end position="377"/>
    </location>
</feature>
<dbReference type="InterPro" id="IPR018555">
    <property type="entry name" value="C630.06c-like"/>
</dbReference>
<evidence type="ECO:0000256" key="1">
    <source>
        <dbReference type="SAM" id="MobiDB-lite"/>
    </source>
</evidence>
<evidence type="ECO:0000313" key="2">
    <source>
        <dbReference type="EMBL" id="KAF3901106.1"/>
    </source>
</evidence>
<feature type="compositionally biased region" description="Basic residues" evidence="1">
    <location>
        <begin position="326"/>
        <end position="339"/>
    </location>
</feature>
<gene>
    <name evidence="2" type="ORF">GY632_0230</name>
</gene>
<feature type="region of interest" description="Disordered" evidence="1">
    <location>
        <begin position="150"/>
        <end position="175"/>
    </location>
</feature>
<feature type="region of interest" description="Disordered" evidence="1">
    <location>
        <begin position="1"/>
        <end position="56"/>
    </location>
</feature>
<comment type="caution">
    <text evidence="2">The sequence shown here is derived from an EMBL/GenBank/DDBJ whole genome shotgun (WGS) entry which is preliminary data.</text>
</comment>
<dbReference type="AlphaFoldDB" id="A0A9P5CY56"/>
<feature type="compositionally biased region" description="Basic and acidic residues" evidence="1">
    <location>
        <begin position="153"/>
        <end position="166"/>
    </location>
</feature>
<evidence type="ECO:0000313" key="3">
    <source>
        <dbReference type="Proteomes" id="UP000749309"/>
    </source>
</evidence>
<dbReference type="Proteomes" id="UP000749309">
    <property type="component" value="Unassembled WGS sequence"/>
</dbReference>
<feature type="region of interest" description="Disordered" evidence="1">
    <location>
        <begin position="276"/>
        <end position="377"/>
    </location>
</feature>
<name>A0A9P5CY56_9EURO</name>